<gene>
    <name evidence="10" type="ORF">BSL78_24655</name>
</gene>
<evidence type="ECO:0000256" key="8">
    <source>
        <dbReference type="ARBA" id="ARBA00023136"/>
    </source>
</evidence>
<keyword evidence="5" id="KW-0735">Signal-anchor</keyword>
<evidence type="ECO:0000256" key="6">
    <source>
        <dbReference type="ARBA" id="ARBA00022989"/>
    </source>
</evidence>
<keyword evidence="11" id="KW-1185">Reference proteome</keyword>
<dbReference type="OrthoDB" id="10019582at2759"/>
<keyword evidence="6" id="KW-1133">Transmembrane helix</keyword>
<dbReference type="GO" id="GO:0000139">
    <property type="term" value="C:Golgi membrane"/>
    <property type="evidence" value="ECO:0007669"/>
    <property type="project" value="UniProtKB-SubCell"/>
</dbReference>
<reference evidence="10 11" key="1">
    <citation type="journal article" date="2017" name="PLoS Biol.">
        <title>The sea cucumber genome provides insights into morphological evolution and visceral regeneration.</title>
        <authorList>
            <person name="Zhang X."/>
            <person name="Sun L."/>
            <person name="Yuan J."/>
            <person name="Sun Y."/>
            <person name="Gao Y."/>
            <person name="Zhang L."/>
            <person name="Li S."/>
            <person name="Dai H."/>
            <person name="Hamel J.F."/>
            <person name="Liu C."/>
            <person name="Yu Y."/>
            <person name="Liu S."/>
            <person name="Lin W."/>
            <person name="Guo K."/>
            <person name="Jin S."/>
            <person name="Xu P."/>
            <person name="Storey K.B."/>
            <person name="Huan P."/>
            <person name="Zhang T."/>
            <person name="Zhou Y."/>
            <person name="Zhang J."/>
            <person name="Lin C."/>
            <person name="Li X."/>
            <person name="Xing L."/>
            <person name="Huo D."/>
            <person name="Sun M."/>
            <person name="Wang L."/>
            <person name="Mercier A."/>
            <person name="Li F."/>
            <person name="Yang H."/>
            <person name="Xiang J."/>
        </authorList>
    </citation>
    <scope>NUCLEOTIDE SEQUENCE [LARGE SCALE GENOMIC DNA]</scope>
    <source>
        <strain evidence="10">Shaxun</strain>
        <tissue evidence="10">Muscle</tissue>
    </source>
</reference>
<comment type="similarity">
    <text evidence="2">Belongs to the sulfotransferase 3 family.</text>
</comment>
<organism evidence="10 11">
    <name type="scientific">Stichopus japonicus</name>
    <name type="common">Sea cucumber</name>
    <dbReference type="NCBI Taxonomy" id="307972"/>
    <lineage>
        <taxon>Eukaryota</taxon>
        <taxon>Metazoa</taxon>
        <taxon>Echinodermata</taxon>
        <taxon>Eleutherozoa</taxon>
        <taxon>Echinozoa</taxon>
        <taxon>Holothuroidea</taxon>
        <taxon>Aspidochirotacea</taxon>
        <taxon>Aspidochirotida</taxon>
        <taxon>Stichopodidae</taxon>
        <taxon>Apostichopus</taxon>
    </lineage>
</organism>
<proteinExistence type="inferred from homology"/>
<dbReference type="InterPro" id="IPR027417">
    <property type="entry name" value="P-loop_NTPase"/>
</dbReference>
<evidence type="ECO:0000256" key="1">
    <source>
        <dbReference type="ARBA" id="ARBA00004323"/>
    </source>
</evidence>
<keyword evidence="3 10" id="KW-0808">Transferase</keyword>
<accession>A0A2G8JS11</accession>
<evidence type="ECO:0000256" key="3">
    <source>
        <dbReference type="ARBA" id="ARBA00022679"/>
    </source>
</evidence>
<dbReference type="PANTHER" id="PTHR12129:SF15">
    <property type="entry name" value="URONYL 2-SULFOTRANSFERASE"/>
    <property type="match status" value="1"/>
</dbReference>
<sequence>MSSHTVRHTICSPVDTVPGIPEGSLYGRPVPEAKTIMFNSVPKCGSRTLVWVFWDFVRQFATPDPVYIEYMLSIREYEKSISKIREQLAEQTRPGFIHGHYRYAELPENERPVFASMIREPLSRYISWYYFMRHGDADMNKTQLLKNLGPHAARPNETLDECFHNNRADCKEPFYYELNVRLFCGYDPQCDKNPQYALNKAKENLEKYMVIGLMEEYEDTLKVMEKLMPSMCGGAVKTYRDMLGQSAQNSKTTFKKKPSKEIETYLKEKLKYDIEFYEYVKDRFHKLKDQLGIGSTPEC</sequence>
<dbReference type="GO" id="GO:0008146">
    <property type="term" value="F:sulfotransferase activity"/>
    <property type="evidence" value="ECO:0007669"/>
    <property type="project" value="InterPro"/>
</dbReference>
<dbReference type="EMBL" id="MRZV01001351">
    <property type="protein sequence ID" value="PIK38498.1"/>
    <property type="molecule type" value="Genomic_DNA"/>
</dbReference>
<keyword evidence="8" id="KW-0472">Membrane</keyword>
<comment type="subcellular location">
    <subcellularLocation>
        <location evidence="1">Golgi apparatus membrane</location>
        <topology evidence="1">Single-pass type II membrane protein</topology>
    </subcellularLocation>
</comment>
<evidence type="ECO:0000313" key="11">
    <source>
        <dbReference type="Proteomes" id="UP000230750"/>
    </source>
</evidence>
<dbReference type="AlphaFoldDB" id="A0A2G8JS11"/>
<comment type="caution">
    <text evidence="10">The sequence shown here is derived from an EMBL/GenBank/DDBJ whole genome shotgun (WGS) entry which is preliminary data.</text>
</comment>
<dbReference type="Pfam" id="PF03567">
    <property type="entry name" value="Sulfotransfer_2"/>
    <property type="match status" value="1"/>
</dbReference>
<evidence type="ECO:0000256" key="4">
    <source>
        <dbReference type="ARBA" id="ARBA00022692"/>
    </source>
</evidence>
<dbReference type="STRING" id="307972.A0A2G8JS11"/>
<evidence type="ECO:0000313" key="10">
    <source>
        <dbReference type="EMBL" id="PIK38498.1"/>
    </source>
</evidence>
<protein>
    <submittedName>
        <fullName evidence="10">Putative uronyl 2-sulfotransferase</fullName>
    </submittedName>
</protein>
<dbReference type="Proteomes" id="UP000230750">
    <property type="component" value="Unassembled WGS sequence"/>
</dbReference>
<name>A0A2G8JS11_STIJA</name>
<evidence type="ECO:0000256" key="9">
    <source>
        <dbReference type="ARBA" id="ARBA00023180"/>
    </source>
</evidence>
<dbReference type="InterPro" id="IPR005331">
    <property type="entry name" value="Sulfotransferase"/>
</dbReference>
<dbReference type="InterPro" id="IPR007734">
    <property type="entry name" value="Heparan_SO4_2-O-STrfase"/>
</dbReference>
<evidence type="ECO:0000256" key="5">
    <source>
        <dbReference type="ARBA" id="ARBA00022968"/>
    </source>
</evidence>
<evidence type="ECO:0000256" key="2">
    <source>
        <dbReference type="ARBA" id="ARBA00010569"/>
    </source>
</evidence>
<keyword evidence="9" id="KW-0325">Glycoprotein</keyword>
<dbReference type="SUPFAM" id="SSF52540">
    <property type="entry name" value="P-loop containing nucleoside triphosphate hydrolases"/>
    <property type="match status" value="1"/>
</dbReference>
<keyword evidence="7" id="KW-0333">Golgi apparatus</keyword>
<evidence type="ECO:0000256" key="7">
    <source>
        <dbReference type="ARBA" id="ARBA00023034"/>
    </source>
</evidence>
<dbReference type="Gene3D" id="3.40.50.300">
    <property type="entry name" value="P-loop containing nucleotide triphosphate hydrolases"/>
    <property type="match status" value="1"/>
</dbReference>
<dbReference type="PANTHER" id="PTHR12129">
    <property type="entry name" value="HEPARAN SULFATE 2-O-SULFOTRANSFERASE"/>
    <property type="match status" value="1"/>
</dbReference>
<keyword evidence="4" id="KW-0812">Transmembrane</keyword>